<protein>
    <submittedName>
        <fullName evidence="6">Nodulin 21-related protein</fullName>
    </submittedName>
</protein>
<evidence type="ECO:0000256" key="3">
    <source>
        <dbReference type="ARBA" id="ARBA00022989"/>
    </source>
</evidence>
<evidence type="ECO:0000256" key="5">
    <source>
        <dbReference type="SAM" id="Phobius"/>
    </source>
</evidence>
<keyword evidence="3 5" id="KW-1133">Transmembrane helix</keyword>
<dbReference type="GO" id="GO:0012505">
    <property type="term" value="C:endomembrane system"/>
    <property type="evidence" value="ECO:0007669"/>
    <property type="project" value="UniProtKB-SubCell"/>
</dbReference>
<comment type="subcellular location">
    <subcellularLocation>
        <location evidence="1">Endomembrane system</location>
        <topology evidence="1">Multi-pass membrane protein</topology>
    </subcellularLocation>
</comment>
<keyword evidence="2 5" id="KW-0812">Transmembrane</keyword>
<reference evidence="6 7" key="1">
    <citation type="journal article" date="2014" name="Genome Announc.">
        <title>Draft Genome Sequences of Marine Flavobacterium Algibacter lectus Strains SS8 and NR4.</title>
        <authorList>
            <person name="Takatani N."/>
            <person name="Nakanishi M."/>
            <person name="Meirelles P."/>
            <person name="Mino S."/>
            <person name="Suda W."/>
            <person name="Oshima K."/>
            <person name="Hattori M."/>
            <person name="Ohkuma M."/>
            <person name="Hosokawa M."/>
            <person name="Miyashita K."/>
            <person name="Thompson F.L."/>
            <person name="Niwa A."/>
            <person name="Sawabe T."/>
            <person name="Sawabe T."/>
        </authorList>
    </citation>
    <scope>NUCLEOTIDE SEQUENCE [LARGE SCALE GENOMIC DNA]</scope>
    <source>
        <strain evidence="6 7">JCM 19300</strain>
    </source>
</reference>
<organism evidence="6 7">
    <name type="scientific">Algibacter lectus</name>
    <dbReference type="NCBI Taxonomy" id="221126"/>
    <lineage>
        <taxon>Bacteria</taxon>
        <taxon>Pseudomonadati</taxon>
        <taxon>Bacteroidota</taxon>
        <taxon>Flavobacteriia</taxon>
        <taxon>Flavobacteriales</taxon>
        <taxon>Flavobacteriaceae</taxon>
        <taxon>Algibacter</taxon>
    </lineage>
</organism>
<evidence type="ECO:0000313" key="7">
    <source>
        <dbReference type="Proteomes" id="UP000029644"/>
    </source>
</evidence>
<gene>
    <name evidence="6" type="ORF">JCM19300_2707</name>
</gene>
<evidence type="ECO:0000256" key="2">
    <source>
        <dbReference type="ARBA" id="ARBA00022692"/>
    </source>
</evidence>
<dbReference type="GO" id="GO:0030026">
    <property type="term" value="P:intracellular manganese ion homeostasis"/>
    <property type="evidence" value="ECO:0007669"/>
    <property type="project" value="InterPro"/>
</dbReference>
<sequence>MEYIQYVFAILFLAVLGAISAKTGGAKPLIAILRVTFWGTLAMGLTAVIGALFNTNLA</sequence>
<feature type="transmembrane region" description="Helical" evidence="5">
    <location>
        <begin position="31"/>
        <end position="53"/>
    </location>
</feature>
<dbReference type="Pfam" id="PF01988">
    <property type="entry name" value="VIT1"/>
    <property type="match status" value="1"/>
</dbReference>
<evidence type="ECO:0000256" key="4">
    <source>
        <dbReference type="ARBA" id="ARBA00023136"/>
    </source>
</evidence>
<dbReference type="Proteomes" id="UP000029644">
    <property type="component" value="Unassembled WGS sequence"/>
</dbReference>
<dbReference type="InterPro" id="IPR008217">
    <property type="entry name" value="Ccc1_fam"/>
</dbReference>
<name>A0A090VFZ3_9FLAO</name>
<proteinExistence type="predicted"/>
<dbReference type="EMBL" id="BBNQ01000013">
    <property type="protein sequence ID" value="GAL63671.1"/>
    <property type="molecule type" value="Genomic_DNA"/>
</dbReference>
<dbReference type="GO" id="GO:0005384">
    <property type="term" value="F:manganese ion transmembrane transporter activity"/>
    <property type="evidence" value="ECO:0007669"/>
    <property type="project" value="InterPro"/>
</dbReference>
<evidence type="ECO:0000256" key="1">
    <source>
        <dbReference type="ARBA" id="ARBA00004127"/>
    </source>
</evidence>
<evidence type="ECO:0000313" key="6">
    <source>
        <dbReference type="EMBL" id="GAL63671.1"/>
    </source>
</evidence>
<keyword evidence="4 5" id="KW-0472">Membrane</keyword>
<accession>A0A090VFZ3</accession>
<dbReference type="AlphaFoldDB" id="A0A090VFZ3"/>
<comment type="caution">
    <text evidence="6">The sequence shown here is derived from an EMBL/GenBank/DDBJ whole genome shotgun (WGS) entry which is preliminary data.</text>
</comment>